<dbReference type="CDD" id="cd07377">
    <property type="entry name" value="WHTH_GntR"/>
    <property type="match status" value="1"/>
</dbReference>
<evidence type="ECO:0000256" key="5">
    <source>
        <dbReference type="ARBA" id="ARBA00023163"/>
    </source>
</evidence>
<dbReference type="PANTHER" id="PTHR46577">
    <property type="entry name" value="HTH-TYPE TRANSCRIPTIONAL REGULATORY PROTEIN GABR"/>
    <property type="match status" value="1"/>
</dbReference>
<keyword evidence="2" id="KW-0663">Pyridoxal phosphate</keyword>
<reference evidence="8 9" key="1">
    <citation type="submission" date="2016-10" db="EMBL/GenBank/DDBJ databases">
        <authorList>
            <person name="de Groot N.N."/>
        </authorList>
    </citation>
    <scope>NUCLEOTIDE SEQUENCE [LARGE SCALE GENOMIC DNA]</scope>
    <source>
        <strain evidence="8 9">DSM 15893</strain>
    </source>
</reference>
<evidence type="ECO:0000256" key="4">
    <source>
        <dbReference type="ARBA" id="ARBA00023125"/>
    </source>
</evidence>
<keyword evidence="8" id="KW-0032">Aminotransferase</keyword>
<dbReference type="InterPro" id="IPR004839">
    <property type="entry name" value="Aminotransferase_I/II_large"/>
</dbReference>
<evidence type="ECO:0000256" key="2">
    <source>
        <dbReference type="ARBA" id="ARBA00022898"/>
    </source>
</evidence>
<comment type="similarity">
    <text evidence="1">In the C-terminal section; belongs to the class-I pyridoxal-phosphate-dependent aminotransferase family.</text>
</comment>
<dbReference type="InterPro" id="IPR036388">
    <property type="entry name" value="WH-like_DNA-bd_sf"/>
</dbReference>
<dbReference type="EMBL" id="FOWR01000003">
    <property type="protein sequence ID" value="SFO84423.1"/>
    <property type="molecule type" value="Genomic_DNA"/>
</dbReference>
<evidence type="ECO:0000313" key="8">
    <source>
        <dbReference type="EMBL" id="SFO84423.1"/>
    </source>
</evidence>
<keyword evidence="8" id="KW-0808">Transferase</keyword>
<dbReference type="PRINTS" id="PR00035">
    <property type="entry name" value="HTHGNTR"/>
</dbReference>
<gene>
    <name evidence="8" type="ORF">SAMN03084138_00656</name>
</gene>
<accession>A0A1I5KHY9</accession>
<keyword evidence="5" id="KW-0804">Transcription</keyword>
<dbReference type="RefSeq" id="WP_074925264.1">
    <property type="nucleotide sequence ID" value="NZ_FOWR01000003.1"/>
</dbReference>
<dbReference type="STRING" id="1121869.SAMN03084138_00656"/>
<dbReference type="InterPro" id="IPR000524">
    <property type="entry name" value="Tscrpt_reg_HTH_GntR"/>
</dbReference>
<dbReference type="GO" id="GO:0003677">
    <property type="term" value="F:DNA binding"/>
    <property type="evidence" value="ECO:0007669"/>
    <property type="project" value="UniProtKB-KW"/>
</dbReference>
<dbReference type="SMART" id="SM00345">
    <property type="entry name" value="HTH_GNTR"/>
    <property type="match status" value="1"/>
</dbReference>
<dbReference type="Pfam" id="PF00155">
    <property type="entry name" value="Aminotran_1_2"/>
    <property type="match status" value="1"/>
</dbReference>
<sequence>MQPIDIGDLRLDAGNTSKQSALYLAIQDKILNGQWPTNGRLPATRLLAEELRVSRNTVTAVYEQLKAEGYIESRRGAGYFIQWATPDHYLHTNTQGDLQGSVPPPSLSDLPLEGKETDQRPPFDAHVRNRPFAPGVPDLVQFPHKKWARSLQCHFQRAHLGGQNDIQGNLALRQALSDYLSFSRSVDASPQRIIITVGAQQALYIAINAILEAGEKVMMENPGYAQMRKVLDRSHINVSYLPVDAKTGADISLLDQFDGKAVYLTPSNQYPMGTSLNTNDRMRCIEWAAQKTDGKQARWIIEDDYDSEFQFANRPYPSLQGLATKFHGDAANVIYVGTFSKTLLPAIRVGYMVVPESLVEKCLSVKDAIGGDSAMHIEEVLAEFIAEGDYLRHIRKMRTLYQEKQRVFVQALHEHFGDRMEVISQAAGLHVTFRWQGGLTALEAKALLEEKGVTIRTLAFYCDAETVDEVPDWMHRTLVAGFGNSSLEDIRQGVKKLAECFEAQC</sequence>
<dbReference type="GO" id="GO:0008483">
    <property type="term" value="F:transaminase activity"/>
    <property type="evidence" value="ECO:0007669"/>
    <property type="project" value="UniProtKB-KW"/>
</dbReference>
<evidence type="ECO:0000256" key="6">
    <source>
        <dbReference type="SAM" id="MobiDB-lite"/>
    </source>
</evidence>
<dbReference type="InterPro" id="IPR036390">
    <property type="entry name" value="WH_DNA-bd_sf"/>
</dbReference>
<protein>
    <submittedName>
        <fullName evidence="8">GntR family transcriptional regulator / MocR family aminotransferase</fullName>
    </submittedName>
</protein>
<dbReference type="SUPFAM" id="SSF46785">
    <property type="entry name" value="Winged helix' DNA-binding domain"/>
    <property type="match status" value="1"/>
</dbReference>
<dbReference type="GO" id="GO:0003700">
    <property type="term" value="F:DNA-binding transcription factor activity"/>
    <property type="evidence" value="ECO:0007669"/>
    <property type="project" value="InterPro"/>
</dbReference>
<dbReference type="Gene3D" id="3.40.640.10">
    <property type="entry name" value="Type I PLP-dependent aspartate aminotransferase-like (Major domain)"/>
    <property type="match status" value="1"/>
</dbReference>
<dbReference type="AlphaFoldDB" id="A0A1I5KHY9"/>
<feature type="region of interest" description="Disordered" evidence="6">
    <location>
        <begin position="94"/>
        <end position="119"/>
    </location>
</feature>
<evidence type="ECO:0000313" key="9">
    <source>
        <dbReference type="Proteomes" id="UP000182692"/>
    </source>
</evidence>
<evidence type="ECO:0000256" key="3">
    <source>
        <dbReference type="ARBA" id="ARBA00023015"/>
    </source>
</evidence>
<organism evidence="8 9">
    <name type="scientific">Enterovibrio norvegicus DSM 15893</name>
    <dbReference type="NCBI Taxonomy" id="1121869"/>
    <lineage>
        <taxon>Bacteria</taxon>
        <taxon>Pseudomonadati</taxon>
        <taxon>Pseudomonadota</taxon>
        <taxon>Gammaproteobacteria</taxon>
        <taxon>Vibrionales</taxon>
        <taxon>Vibrionaceae</taxon>
        <taxon>Enterovibrio</taxon>
    </lineage>
</organism>
<dbReference type="PANTHER" id="PTHR46577:SF1">
    <property type="entry name" value="HTH-TYPE TRANSCRIPTIONAL REGULATORY PROTEIN GABR"/>
    <property type="match status" value="1"/>
</dbReference>
<dbReference type="CDD" id="cd00609">
    <property type="entry name" value="AAT_like"/>
    <property type="match status" value="1"/>
</dbReference>
<evidence type="ECO:0000259" key="7">
    <source>
        <dbReference type="PROSITE" id="PS50949"/>
    </source>
</evidence>
<dbReference type="GeneID" id="35872898"/>
<dbReference type="Proteomes" id="UP000182692">
    <property type="component" value="Unassembled WGS sequence"/>
</dbReference>
<keyword evidence="3" id="KW-0805">Transcription regulation</keyword>
<dbReference type="Gene3D" id="1.10.10.10">
    <property type="entry name" value="Winged helix-like DNA-binding domain superfamily/Winged helix DNA-binding domain"/>
    <property type="match status" value="1"/>
</dbReference>
<dbReference type="SUPFAM" id="SSF53383">
    <property type="entry name" value="PLP-dependent transferases"/>
    <property type="match status" value="1"/>
</dbReference>
<dbReference type="InterPro" id="IPR051446">
    <property type="entry name" value="HTH_trans_reg/aminotransferase"/>
</dbReference>
<dbReference type="OrthoDB" id="9808770at2"/>
<dbReference type="InterPro" id="IPR015421">
    <property type="entry name" value="PyrdxlP-dep_Trfase_major"/>
</dbReference>
<proteinExistence type="inferred from homology"/>
<feature type="domain" description="HTH gntR-type" evidence="7">
    <location>
        <begin position="16"/>
        <end position="84"/>
    </location>
</feature>
<name>A0A1I5KHY9_9GAMM</name>
<keyword evidence="4" id="KW-0238">DNA-binding</keyword>
<dbReference type="InterPro" id="IPR015424">
    <property type="entry name" value="PyrdxlP-dep_Trfase"/>
</dbReference>
<evidence type="ECO:0000256" key="1">
    <source>
        <dbReference type="ARBA" id="ARBA00005384"/>
    </source>
</evidence>
<dbReference type="Pfam" id="PF00392">
    <property type="entry name" value="GntR"/>
    <property type="match status" value="1"/>
</dbReference>
<dbReference type="PROSITE" id="PS50949">
    <property type="entry name" value="HTH_GNTR"/>
    <property type="match status" value="1"/>
</dbReference>
<dbReference type="GO" id="GO:0030170">
    <property type="term" value="F:pyridoxal phosphate binding"/>
    <property type="evidence" value="ECO:0007669"/>
    <property type="project" value="InterPro"/>
</dbReference>